<evidence type="ECO:0000256" key="3">
    <source>
        <dbReference type="ARBA" id="ARBA00022448"/>
    </source>
</evidence>
<evidence type="ECO:0000256" key="12">
    <source>
        <dbReference type="ARBA" id="ARBA00023310"/>
    </source>
</evidence>
<dbReference type="NCBIfam" id="TIGR01260">
    <property type="entry name" value="ATP_synt_c"/>
    <property type="match status" value="1"/>
</dbReference>
<dbReference type="EMBL" id="AMCI01001084">
    <property type="protein sequence ID" value="EJX06704.1"/>
    <property type="molecule type" value="Genomic_DNA"/>
</dbReference>
<reference evidence="16" key="1">
    <citation type="journal article" date="2012" name="PLoS ONE">
        <title>Gene sets for utilization of primary and secondary nutrition supplies in the distal gut of endangered iberian lynx.</title>
        <authorList>
            <person name="Alcaide M."/>
            <person name="Messina E."/>
            <person name="Richter M."/>
            <person name="Bargiela R."/>
            <person name="Peplies J."/>
            <person name="Huws S.A."/>
            <person name="Newbold C.J."/>
            <person name="Golyshin P.N."/>
            <person name="Simon M.A."/>
            <person name="Lopez G."/>
            <person name="Yakimov M.M."/>
            <person name="Ferrer M."/>
        </authorList>
    </citation>
    <scope>NUCLEOTIDE SEQUENCE</scope>
</reference>
<dbReference type="Gene3D" id="1.20.20.10">
    <property type="entry name" value="F1F0 ATP synthase subunit C"/>
    <property type="match status" value="1"/>
</dbReference>
<dbReference type="PROSITE" id="PS00605">
    <property type="entry name" value="ATPASE_C"/>
    <property type="match status" value="1"/>
</dbReference>
<dbReference type="GO" id="GO:0045259">
    <property type="term" value="C:proton-transporting ATP synthase complex"/>
    <property type="evidence" value="ECO:0007669"/>
    <property type="project" value="UniProtKB-KW"/>
</dbReference>
<dbReference type="InterPro" id="IPR002379">
    <property type="entry name" value="ATPase_proteolipid_c-like_dom"/>
</dbReference>
<name>J9GHY0_9ZZZZ</name>
<evidence type="ECO:0000256" key="5">
    <source>
        <dbReference type="ARBA" id="ARBA00022547"/>
    </source>
</evidence>
<dbReference type="AlphaFoldDB" id="J9GHY0"/>
<dbReference type="SUPFAM" id="SSF81333">
    <property type="entry name" value="F1F0 ATP synthase subunit C"/>
    <property type="match status" value="1"/>
</dbReference>
<feature type="transmembrane region" description="Helical" evidence="14">
    <location>
        <begin position="46"/>
        <end position="71"/>
    </location>
</feature>
<evidence type="ECO:0000256" key="6">
    <source>
        <dbReference type="ARBA" id="ARBA00022692"/>
    </source>
</evidence>
<dbReference type="GO" id="GO:0015078">
    <property type="term" value="F:proton transmembrane transporter activity"/>
    <property type="evidence" value="ECO:0007669"/>
    <property type="project" value="InterPro"/>
</dbReference>
<keyword evidence="10" id="KW-0446">Lipid-binding</keyword>
<evidence type="ECO:0000256" key="4">
    <source>
        <dbReference type="ARBA" id="ARBA00022475"/>
    </source>
</evidence>
<evidence type="ECO:0000259" key="15">
    <source>
        <dbReference type="Pfam" id="PF00137"/>
    </source>
</evidence>
<keyword evidence="9" id="KW-0406">Ion transport</keyword>
<keyword evidence="5" id="KW-0138">CF(0)</keyword>
<dbReference type="GO" id="GO:0015986">
    <property type="term" value="P:proton motive force-driven ATP synthesis"/>
    <property type="evidence" value="ECO:0007669"/>
    <property type="project" value="InterPro"/>
</dbReference>
<dbReference type="PRINTS" id="PR00124">
    <property type="entry name" value="ATPASEC"/>
</dbReference>
<dbReference type="GO" id="GO:0008289">
    <property type="term" value="F:lipid binding"/>
    <property type="evidence" value="ECO:0007669"/>
    <property type="project" value="UniProtKB-KW"/>
</dbReference>
<dbReference type="FunFam" id="1.20.20.10:FF:000004">
    <property type="entry name" value="ATP synthase subunit c"/>
    <property type="match status" value="1"/>
</dbReference>
<dbReference type="InterPro" id="IPR005953">
    <property type="entry name" value="ATP_synth_csu_bac/chlpt"/>
</dbReference>
<comment type="similarity">
    <text evidence="2">Belongs to the ATPase C chain family.</text>
</comment>
<evidence type="ECO:0000313" key="16">
    <source>
        <dbReference type="EMBL" id="EJX06704.1"/>
    </source>
</evidence>
<dbReference type="InterPro" id="IPR000454">
    <property type="entry name" value="ATP_synth_F0_csu"/>
</dbReference>
<evidence type="ECO:0000256" key="10">
    <source>
        <dbReference type="ARBA" id="ARBA00023121"/>
    </source>
</evidence>
<keyword evidence="11 14" id="KW-0472">Membrane</keyword>
<accession>J9GHY0</accession>
<evidence type="ECO:0000256" key="11">
    <source>
        <dbReference type="ARBA" id="ARBA00023136"/>
    </source>
</evidence>
<evidence type="ECO:0000256" key="13">
    <source>
        <dbReference type="ARBA" id="ARBA00025198"/>
    </source>
</evidence>
<gene>
    <name evidence="16" type="ORF">EVA_05186</name>
</gene>
<evidence type="ECO:0000256" key="9">
    <source>
        <dbReference type="ARBA" id="ARBA00023065"/>
    </source>
</evidence>
<sequence length="72" mass="7056">MGISKLGAAVGASLAVIGAGLGIGKIGSAAMEAIARQPESSGDIRMSMIIAAALIEGVALLAVVVCLLVFFL</sequence>
<dbReference type="InterPro" id="IPR035921">
    <property type="entry name" value="F/V-ATP_Csub_sf"/>
</dbReference>
<keyword evidence="4" id="KW-1003">Cell membrane</keyword>
<feature type="domain" description="V-ATPase proteolipid subunit C-like" evidence="15">
    <location>
        <begin position="6"/>
        <end position="68"/>
    </location>
</feature>
<evidence type="ECO:0000256" key="7">
    <source>
        <dbReference type="ARBA" id="ARBA00022781"/>
    </source>
</evidence>
<keyword evidence="12" id="KW-0066">ATP synthesis</keyword>
<evidence type="ECO:0000256" key="14">
    <source>
        <dbReference type="SAM" id="Phobius"/>
    </source>
</evidence>
<organism evidence="16">
    <name type="scientific">gut metagenome</name>
    <dbReference type="NCBI Taxonomy" id="749906"/>
    <lineage>
        <taxon>unclassified sequences</taxon>
        <taxon>metagenomes</taxon>
        <taxon>organismal metagenomes</taxon>
    </lineage>
</organism>
<dbReference type="GO" id="GO:0033177">
    <property type="term" value="C:proton-transporting two-sector ATPase complex, proton-transporting domain"/>
    <property type="evidence" value="ECO:0007669"/>
    <property type="project" value="InterPro"/>
</dbReference>
<proteinExistence type="inferred from homology"/>
<dbReference type="InterPro" id="IPR038662">
    <property type="entry name" value="ATP_synth_F0_csu_sf"/>
</dbReference>
<keyword evidence="6 14" id="KW-0812">Transmembrane</keyword>
<keyword evidence="7" id="KW-0375">Hydrogen ion transport</keyword>
<keyword evidence="8 14" id="KW-1133">Transmembrane helix</keyword>
<comment type="caution">
    <text evidence="16">The sequence shown here is derived from an EMBL/GenBank/DDBJ whole genome shotgun (WGS) entry which is preliminary data.</text>
</comment>
<dbReference type="InterPro" id="IPR020537">
    <property type="entry name" value="ATP_synth_F0_csu_DDCD_BS"/>
</dbReference>
<dbReference type="CDD" id="cd18121">
    <property type="entry name" value="ATP-synt_Fo_c"/>
    <property type="match status" value="1"/>
</dbReference>
<dbReference type="HAMAP" id="MF_01396">
    <property type="entry name" value="ATP_synth_c_bact"/>
    <property type="match status" value="1"/>
</dbReference>
<keyword evidence="3" id="KW-0813">Transport</keyword>
<evidence type="ECO:0000256" key="1">
    <source>
        <dbReference type="ARBA" id="ARBA00004141"/>
    </source>
</evidence>
<evidence type="ECO:0000256" key="8">
    <source>
        <dbReference type="ARBA" id="ARBA00022989"/>
    </source>
</evidence>
<comment type="subcellular location">
    <subcellularLocation>
        <location evidence="1">Membrane</location>
        <topology evidence="1">Multi-pass membrane protein</topology>
    </subcellularLocation>
</comment>
<evidence type="ECO:0000256" key="2">
    <source>
        <dbReference type="ARBA" id="ARBA00006704"/>
    </source>
</evidence>
<protein>
    <submittedName>
        <fullName evidence="16">ATPase, F0/V0 complex, subunit C</fullName>
    </submittedName>
</protein>
<comment type="function">
    <text evidence="13">F(1)F(0) ATP synthase produces ATP from ADP in the presence of a proton or sodium gradient. F-type ATPases consist of two structural domains, F(1) containing the extramembraneous catalytic core and F(0) containing the membrane proton channel, linked together by a central stalk and a peripheral stalk. During catalysis, ATP synthesis in the catalytic domain of F(1) is coupled via a rotary mechanism of the central stalk subunits to proton translocation.</text>
</comment>
<dbReference type="Pfam" id="PF00137">
    <property type="entry name" value="ATP-synt_C"/>
    <property type="match status" value="1"/>
</dbReference>